<dbReference type="Proteomes" id="UP000824145">
    <property type="component" value="Unassembled WGS sequence"/>
</dbReference>
<dbReference type="Pfam" id="PF06898">
    <property type="entry name" value="YqfD"/>
    <property type="match status" value="1"/>
</dbReference>
<evidence type="ECO:0000313" key="3">
    <source>
        <dbReference type="Proteomes" id="UP000824145"/>
    </source>
</evidence>
<evidence type="ECO:0000256" key="1">
    <source>
        <dbReference type="SAM" id="Phobius"/>
    </source>
</evidence>
<reference evidence="2" key="1">
    <citation type="submission" date="2020-10" db="EMBL/GenBank/DDBJ databases">
        <authorList>
            <person name="Gilroy R."/>
        </authorList>
    </citation>
    <scope>NUCLEOTIDE SEQUENCE</scope>
    <source>
        <strain evidence="2">9366</strain>
    </source>
</reference>
<reference evidence="2" key="2">
    <citation type="journal article" date="2021" name="PeerJ">
        <title>Extensive microbial diversity within the chicken gut microbiome revealed by metagenomics and culture.</title>
        <authorList>
            <person name="Gilroy R."/>
            <person name="Ravi A."/>
            <person name="Getino M."/>
            <person name="Pursley I."/>
            <person name="Horton D.L."/>
            <person name="Alikhan N.F."/>
            <person name="Baker D."/>
            <person name="Gharbi K."/>
            <person name="Hall N."/>
            <person name="Watson M."/>
            <person name="Adriaenssens E.M."/>
            <person name="Foster-Nyarko E."/>
            <person name="Jarju S."/>
            <person name="Secka A."/>
            <person name="Antonio M."/>
            <person name="Oren A."/>
            <person name="Chaudhuri R.R."/>
            <person name="La Ragione R."/>
            <person name="Hildebrand F."/>
            <person name="Pallen M.J."/>
        </authorList>
    </citation>
    <scope>NUCLEOTIDE SEQUENCE</scope>
    <source>
        <strain evidence="2">9366</strain>
    </source>
</reference>
<keyword evidence="1" id="KW-0812">Transmembrane</keyword>
<name>A0A9D1MLS3_9FIRM</name>
<gene>
    <name evidence="2" type="ORF">IAB07_03815</name>
</gene>
<evidence type="ECO:0000313" key="2">
    <source>
        <dbReference type="EMBL" id="HIU62878.1"/>
    </source>
</evidence>
<protein>
    <submittedName>
        <fullName evidence="2">Sporulation protein YqfD</fullName>
    </submittedName>
</protein>
<dbReference type="AlphaFoldDB" id="A0A9D1MLS3"/>
<dbReference type="EMBL" id="DVNJ01000020">
    <property type="protein sequence ID" value="HIU62878.1"/>
    <property type="molecule type" value="Genomic_DNA"/>
</dbReference>
<organism evidence="2 3">
    <name type="scientific">Candidatus Caccalectryoclostridium excrementigallinarum</name>
    <dbReference type="NCBI Taxonomy" id="2840710"/>
    <lineage>
        <taxon>Bacteria</taxon>
        <taxon>Bacillati</taxon>
        <taxon>Bacillota</taxon>
        <taxon>Clostridia</taxon>
        <taxon>Christensenellales</taxon>
        <taxon>Christensenellaceae</taxon>
        <taxon>Christensenellaceae incertae sedis</taxon>
        <taxon>Candidatus Caccalectryoclostridium</taxon>
    </lineage>
</organism>
<comment type="caution">
    <text evidence="2">The sequence shown here is derived from an EMBL/GenBank/DDBJ whole genome shotgun (WGS) entry which is preliminary data.</text>
</comment>
<feature type="transmembrane region" description="Helical" evidence="1">
    <location>
        <begin position="81"/>
        <end position="102"/>
    </location>
</feature>
<keyword evidence="1" id="KW-0472">Membrane</keyword>
<sequence length="376" mass="40526">MGMTRALLSCKAAKTAAAVNALRSARIPFSGGRRRGGEFLFRVPAGSADRALKALKERGIDCVVLALGGRARLKAALFKNAGTLVACALFIAACLVCSRFVFFTRVSGGDESERALAMQILREYAPTGSLKSKVDLNGVRSALYENMPSLAFVSLKIRGSAVRAELVMQNEAPAPQQSYENIYAAEDGIVEKLTVLSGTACVREGDAVKKGDLLIAGKRVVGTNDKGEEIFESCPAAGTVTARVYVGGRRLLPESRVTAVPTGRSVTFTLLDLCGVVWGKDKGSPFENFVRREEEELFCALPAFSLTRITYEEIKYEVCALTEGDLDACAAQMRAEFAPLIAGARVLDSYNNIKKLDNCYALDIYYEVVREIAEGG</sequence>
<proteinExistence type="predicted"/>
<accession>A0A9D1MLS3</accession>
<dbReference type="InterPro" id="IPR010690">
    <property type="entry name" value="YqfD"/>
</dbReference>
<keyword evidence="1" id="KW-1133">Transmembrane helix</keyword>